<protein>
    <submittedName>
        <fullName evidence="2">Alkane 1-monooxygenase</fullName>
    </submittedName>
</protein>
<name>A0A1X2EJA2_MYCSZ</name>
<dbReference type="GO" id="GO:0016705">
    <property type="term" value="F:oxidoreductase activity, acting on paired donors, with incorporation or reduction of molecular oxygen"/>
    <property type="evidence" value="ECO:0007669"/>
    <property type="project" value="InterPro"/>
</dbReference>
<dbReference type="InterPro" id="IPR051260">
    <property type="entry name" value="Diverse_substr_monoxygenases"/>
</dbReference>
<organism evidence="2 3">
    <name type="scientific">Mycobacterium szulgai</name>
    <dbReference type="NCBI Taxonomy" id="1787"/>
    <lineage>
        <taxon>Bacteria</taxon>
        <taxon>Bacillati</taxon>
        <taxon>Actinomycetota</taxon>
        <taxon>Actinomycetes</taxon>
        <taxon>Mycobacteriales</taxon>
        <taxon>Mycobacteriaceae</taxon>
        <taxon>Mycobacterium</taxon>
    </lineage>
</organism>
<keyword evidence="3" id="KW-1185">Reference proteome</keyword>
<evidence type="ECO:0000259" key="1">
    <source>
        <dbReference type="Pfam" id="PF00296"/>
    </source>
</evidence>
<dbReference type="AlphaFoldDB" id="A0A1X2EJA2"/>
<dbReference type="Proteomes" id="UP000193317">
    <property type="component" value="Unassembled WGS sequence"/>
</dbReference>
<dbReference type="InterPro" id="IPR036661">
    <property type="entry name" value="Luciferase-like_sf"/>
</dbReference>
<comment type="caution">
    <text evidence="2">The sequence shown here is derived from an EMBL/GenBank/DDBJ whole genome shotgun (WGS) entry which is preliminary data.</text>
</comment>
<reference evidence="2 3" key="1">
    <citation type="submission" date="2016-01" db="EMBL/GenBank/DDBJ databases">
        <title>The new phylogeny of the genus Mycobacterium.</title>
        <authorList>
            <person name="Tarcisio F."/>
            <person name="Conor M."/>
            <person name="Antonella G."/>
            <person name="Elisabetta G."/>
            <person name="Giulia F.S."/>
            <person name="Sara T."/>
            <person name="Anna F."/>
            <person name="Clotilde B."/>
            <person name="Roberto B."/>
            <person name="Veronica D.S."/>
            <person name="Fabio R."/>
            <person name="Monica P."/>
            <person name="Olivier J."/>
            <person name="Enrico T."/>
            <person name="Nicola S."/>
        </authorList>
    </citation>
    <scope>NUCLEOTIDE SEQUENCE [LARGE SCALE GENOMIC DNA]</scope>
    <source>
        <strain evidence="2 3">DSM 44166</strain>
    </source>
</reference>
<dbReference type="SUPFAM" id="SSF51679">
    <property type="entry name" value="Bacterial luciferase-like"/>
    <property type="match status" value="1"/>
</dbReference>
<keyword evidence="2" id="KW-0503">Monooxygenase</keyword>
<accession>A0A1X2EJA2</accession>
<evidence type="ECO:0000313" key="3">
    <source>
        <dbReference type="Proteomes" id="UP000193317"/>
    </source>
</evidence>
<dbReference type="Pfam" id="PF00296">
    <property type="entry name" value="Bac_luciferase"/>
    <property type="match status" value="1"/>
</dbReference>
<keyword evidence="2" id="KW-0560">Oxidoreductase</keyword>
<dbReference type="OrthoDB" id="7903015at2"/>
<dbReference type="PANTHER" id="PTHR30011:SF42">
    <property type="entry name" value="LUXA2 PROTEIN"/>
    <property type="match status" value="1"/>
</dbReference>
<dbReference type="EMBL" id="LQPW01000082">
    <property type="protein sequence ID" value="ORX03555.1"/>
    <property type="molecule type" value="Genomic_DNA"/>
</dbReference>
<dbReference type="GO" id="GO:0004497">
    <property type="term" value="F:monooxygenase activity"/>
    <property type="evidence" value="ECO:0007669"/>
    <property type="project" value="UniProtKB-KW"/>
</dbReference>
<feature type="domain" description="Luciferase-like" evidence="1">
    <location>
        <begin position="1"/>
        <end position="322"/>
    </location>
</feature>
<sequence>MEIGIFLMPAHPPERSLYDATQWDLDIIELADQLGYVEAWVGEHFTVPWEPICAPDLLLAQALLRTKHIKLAPGAHLLPYHHPVELAHRVAYFDHLAQGRFMLGVGASGIPGDWALYDVDGKNGEHREMTREALEIMLRIWTEDEPWEHRGKYWNANGIAPMFEGLMKRHIKPFQKPHPPIGVTGFSAGSETLKLAGERGYLPMSLDLNTEYVATHWDAVLEGAERSGRTPDRRDWRLVREVLVAETDEQAFRYAVDGTMGRAMREYVLPTFRMFGMTKFYKHNPSVPDEDVTPEYLAENTFVVGSVETVVDKLEATYDQVGGFGHLLVLGFDYREHPGPWMESLRLLAEEVMPRLNARIANKPKKPAAVVV</sequence>
<dbReference type="Gene3D" id="3.20.20.30">
    <property type="entry name" value="Luciferase-like domain"/>
    <property type="match status" value="1"/>
</dbReference>
<gene>
    <name evidence="2" type="ORF">AWC27_27855</name>
</gene>
<evidence type="ECO:0000313" key="2">
    <source>
        <dbReference type="EMBL" id="ORX03555.1"/>
    </source>
</evidence>
<proteinExistence type="predicted"/>
<dbReference type="PANTHER" id="PTHR30011">
    <property type="entry name" value="ALKANESULFONATE MONOOXYGENASE-RELATED"/>
    <property type="match status" value="1"/>
</dbReference>
<dbReference type="InterPro" id="IPR011251">
    <property type="entry name" value="Luciferase-like_dom"/>
</dbReference>
<dbReference type="RefSeq" id="WP_085670876.1">
    <property type="nucleotide sequence ID" value="NZ_JACKRU010000519.1"/>
</dbReference>